<evidence type="ECO:0000259" key="4">
    <source>
        <dbReference type="PROSITE" id="PS50932"/>
    </source>
</evidence>
<dbReference type="GO" id="GO:0003677">
    <property type="term" value="F:DNA binding"/>
    <property type="evidence" value="ECO:0007669"/>
    <property type="project" value="UniProtKB-KW"/>
</dbReference>
<dbReference type="Gene3D" id="3.40.50.2300">
    <property type="match status" value="2"/>
</dbReference>
<dbReference type="PROSITE" id="PS50932">
    <property type="entry name" value="HTH_LACI_2"/>
    <property type="match status" value="1"/>
</dbReference>
<comment type="caution">
    <text evidence="5">The sequence shown here is derived from an EMBL/GenBank/DDBJ whole genome shotgun (WGS) entry which is preliminary data.</text>
</comment>
<evidence type="ECO:0000256" key="3">
    <source>
        <dbReference type="ARBA" id="ARBA00023163"/>
    </source>
</evidence>
<organism evidence="5 6">
    <name type="scientific">Neorhizobium huautlense</name>
    <dbReference type="NCBI Taxonomy" id="67774"/>
    <lineage>
        <taxon>Bacteria</taxon>
        <taxon>Pseudomonadati</taxon>
        <taxon>Pseudomonadota</taxon>
        <taxon>Alphaproteobacteria</taxon>
        <taxon>Hyphomicrobiales</taxon>
        <taxon>Rhizobiaceae</taxon>
        <taxon>Rhizobium/Agrobacterium group</taxon>
        <taxon>Neorhizobium</taxon>
    </lineage>
</organism>
<dbReference type="InterPro" id="IPR046335">
    <property type="entry name" value="LacI/GalR-like_sensor"/>
</dbReference>
<dbReference type="InterPro" id="IPR000843">
    <property type="entry name" value="HTH_LacI"/>
</dbReference>
<dbReference type="PANTHER" id="PTHR30146">
    <property type="entry name" value="LACI-RELATED TRANSCRIPTIONAL REPRESSOR"/>
    <property type="match status" value="1"/>
</dbReference>
<keyword evidence="6" id="KW-1185">Reference proteome</keyword>
<keyword evidence="2 5" id="KW-0238">DNA-binding</keyword>
<dbReference type="SMART" id="SM00354">
    <property type="entry name" value="HTH_LACI"/>
    <property type="match status" value="1"/>
</dbReference>
<dbReference type="CDD" id="cd01392">
    <property type="entry name" value="HTH_LacI"/>
    <property type="match status" value="1"/>
</dbReference>
<keyword evidence="1" id="KW-0805">Transcription regulation</keyword>
<dbReference type="Pfam" id="PF00356">
    <property type="entry name" value="LacI"/>
    <property type="match status" value="1"/>
</dbReference>
<evidence type="ECO:0000256" key="2">
    <source>
        <dbReference type="ARBA" id="ARBA00023125"/>
    </source>
</evidence>
<dbReference type="Gene3D" id="1.10.260.40">
    <property type="entry name" value="lambda repressor-like DNA-binding domains"/>
    <property type="match status" value="1"/>
</dbReference>
<dbReference type="PANTHER" id="PTHR30146:SF109">
    <property type="entry name" value="HTH-TYPE TRANSCRIPTIONAL REGULATOR GALS"/>
    <property type="match status" value="1"/>
</dbReference>
<dbReference type="Proteomes" id="UP001241472">
    <property type="component" value="Unassembled WGS sequence"/>
</dbReference>
<gene>
    <name evidence="5" type="ORF">J2T09_002043</name>
</gene>
<sequence length="337" mass="36622">MKGIRQLADHLDISIGTVSRALNGKADVNPQTRQRVLEAAEKLGYVANQSGRSLRKGSTGVIGFMMQTGPEITAQGDTFFMSVFDGVQTVLARHDLDLVALLCSSSEDPDAYLQRTVARGFADAIILSATRRNDARFELLDRHKIPFISLGRSLTDVGQPWIDLDFEGMADAAMERLAHAGHREISVIWPHGDLNLGYLFVERCRSVLDAHGILLREENIFRAKPSESGGYAVAKEIAARPSRPSAIALVNETLVTGLYKGLEESGIRPGKDIAIVGRHSPHTQFLSPTLTGFSLSLHDLGVGLAEGLLSTMPAYQDVYASPHHRVWPMSLIEGGSG</sequence>
<evidence type="ECO:0000256" key="1">
    <source>
        <dbReference type="ARBA" id="ARBA00023015"/>
    </source>
</evidence>
<accession>A0ABT9PSW1</accession>
<dbReference type="SUPFAM" id="SSF53822">
    <property type="entry name" value="Periplasmic binding protein-like I"/>
    <property type="match status" value="1"/>
</dbReference>
<feature type="domain" description="HTH lacI-type" evidence="4">
    <location>
        <begin position="2"/>
        <end position="56"/>
    </location>
</feature>
<reference evidence="5 6" key="1">
    <citation type="submission" date="2023-07" db="EMBL/GenBank/DDBJ databases">
        <title>Sorghum-associated microbial communities from plants grown in Nebraska, USA.</title>
        <authorList>
            <person name="Schachtman D."/>
        </authorList>
    </citation>
    <scope>NUCLEOTIDE SEQUENCE [LARGE SCALE GENOMIC DNA]</scope>
    <source>
        <strain evidence="5 6">DS1307</strain>
    </source>
</reference>
<dbReference type="InterPro" id="IPR010982">
    <property type="entry name" value="Lambda_DNA-bd_dom_sf"/>
</dbReference>
<name>A0ABT9PSW1_9HYPH</name>
<dbReference type="RefSeq" id="WP_306833855.1">
    <property type="nucleotide sequence ID" value="NZ_JAUSRF010000005.1"/>
</dbReference>
<dbReference type="SUPFAM" id="SSF47413">
    <property type="entry name" value="lambda repressor-like DNA-binding domains"/>
    <property type="match status" value="1"/>
</dbReference>
<dbReference type="InterPro" id="IPR028082">
    <property type="entry name" value="Peripla_BP_I"/>
</dbReference>
<dbReference type="Pfam" id="PF13377">
    <property type="entry name" value="Peripla_BP_3"/>
    <property type="match status" value="1"/>
</dbReference>
<evidence type="ECO:0000313" key="5">
    <source>
        <dbReference type="EMBL" id="MDP9837291.1"/>
    </source>
</evidence>
<evidence type="ECO:0000313" key="6">
    <source>
        <dbReference type="Proteomes" id="UP001241472"/>
    </source>
</evidence>
<dbReference type="EMBL" id="JAUSRF010000005">
    <property type="protein sequence ID" value="MDP9837291.1"/>
    <property type="molecule type" value="Genomic_DNA"/>
</dbReference>
<proteinExistence type="predicted"/>
<keyword evidence="3" id="KW-0804">Transcription</keyword>
<protein>
    <submittedName>
        <fullName evidence="5">DNA-binding LacI/PurR family transcriptional regulator</fullName>
    </submittedName>
</protein>